<dbReference type="Proteomes" id="UP000799291">
    <property type="component" value="Unassembled WGS sequence"/>
</dbReference>
<protein>
    <submittedName>
        <fullName evidence="2">Uncharacterized protein</fullName>
    </submittedName>
</protein>
<dbReference type="EMBL" id="MU005569">
    <property type="protein sequence ID" value="KAF2691602.1"/>
    <property type="molecule type" value="Genomic_DNA"/>
</dbReference>
<dbReference type="AlphaFoldDB" id="A0A6G1JM07"/>
<accession>A0A6G1JM07</accession>
<evidence type="ECO:0000256" key="1">
    <source>
        <dbReference type="SAM" id="MobiDB-lite"/>
    </source>
</evidence>
<organism evidence="2 3">
    <name type="scientific">Lentithecium fluviatile CBS 122367</name>
    <dbReference type="NCBI Taxonomy" id="1168545"/>
    <lineage>
        <taxon>Eukaryota</taxon>
        <taxon>Fungi</taxon>
        <taxon>Dikarya</taxon>
        <taxon>Ascomycota</taxon>
        <taxon>Pezizomycotina</taxon>
        <taxon>Dothideomycetes</taxon>
        <taxon>Pleosporomycetidae</taxon>
        <taxon>Pleosporales</taxon>
        <taxon>Massarineae</taxon>
        <taxon>Lentitheciaceae</taxon>
        <taxon>Lentithecium</taxon>
    </lineage>
</organism>
<feature type="region of interest" description="Disordered" evidence="1">
    <location>
        <begin position="69"/>
        <end position="88"/>
    </location>
</feature>
<name>A0A6G1JM07_9PLEO</name>
<proteinExistence type="predicted"/>
<evidence type="ECO:0000313" key="3">
    <source>
        <dbReference type="Proteomes" id="UP000799291"/>
    </source>
</evidence>
<gene>
    <name evidence="2" type="ORF">K458DRAFT_3118</name>
</gene>
<evidence type="ECO:0000313" key="2">
    <source>
        <dbReference type="EMBL" id="KAF2691602.1"/>
    </source>
</evidence>
<keyword evidence="3" id="KW-1185">Reference proteome</keyword>
<sequence>MESASPRVVESLGTVVVPWSLHPALTGTKTISPSTEELSMGTHQLPRSEFTKKIHSQIDGAQRLLHIGKHHAQSPCRPDRRRSRRLSVGREPMSALDVHAFLSPCRARMCRTYVLRQLQDESATSLRRNRQAGSCVGPRDDRTCPLSLSKFSFGYSSEALGDDRGIMATSAAAWTTLVVVCAKPRCLDSSISRM</sequence>
<reference evidence="2" key="1">
    <citation type="journal article" date="2020" name="Stud. Mycol.">
        <title>101 Dothideomycetes genomes: a test case for predicting lifestyles and emergence of pathogens.</title>
        <authorList>
            <person name="Haridas S."/>
            <person name="Albert R."/>
            <person name="Binder M."/>
            <person name="Bloem J."/>
            <person name="Labutti K."/>
            <person name="Salamov A."/>
            <person name="Andreopoulos B."/>
            <person name="Baker S."/>
            <person name="Barry K."/>
            <person name="Bills G."/>
            <person name="Bluhm B."/>
            <person name="Cannon C."/>
            <person name="Castanera R."/>
            <person name="Culley D."/>
            <person name="Daum C."/>
            <person name="Ezra D."/>
            <person name="Gonzalez J."/>
            <person name="Henrissat B."/>
            <person name="Kuo A."/>
            <person name="Liang C."/>
            <person name="Lipzen A."/>
            <person name="Lutzoni F."/>
            <person name="Magnuson J."/>
            <person name="Mondo S."/>
            <person name="Nolan M."/>
            <person name="Ohm R."/>
            <person name="Pangilinan J."/>
            <person name="Park H.-J."/>
            <person name="Ramirez L."/>
            <person name="Alfaro M."/>
            <person name="Sun H."/>
            <person name="Tritt A."/>
            <person name="Yoshinaga Y."/>
            <person name="Zwiers L.-H."/>
            <person name="Turgeon B."/>
            <person name="Goodwin S."/>
            <person name="Spatafora J."/>
            <person name="Crous P."/>
            <person name="Grigoriev I."/>
        </authorList>
    </citation>
    <scope>NUCLEOTIDE SEQUENCE</scope>
    <source>
        <strain evidence="2">CBS 122367</strain>
    </source>
</reference>